<protein>
    <submittedName>
        <fullName evidence="4">Uncharacterized protein</fullName>
    </submittedName>
</protein>
<dbReference type="PROSITE" id="PS50082">
    <property type="entry name" value="WD_REPEATS_2"/>
    <property type="match status" value="2"/>
</dbReference>
<evidence type="ECO:0000313" key="5">
    <source>
        <dbReference type="Proteomes" id="UP001165122"/>
    </source>
</evidence>
<dbReference type="GO" id="GO:0016226">
    <property type="term" value="P:iron-sulfur cluster assembly"/>
    <property type="evidence" value="ECO:0007669"/>
    <property type="project" value="TreeGrafter"/>
</dbReference>
<accession>A0A9W7FBU7</accession>
<keyword evidence="5" id="KW-1185">Reference proteome</keyword>
<dbReference type="PROSITE" id="PS50294">
    <property type="entry name" value="WD_REPEATS_REGION"/>
    <property type="match status" value="2"/>
</dbReference>
<dbReference type="Pfam" id="PF00400">
    <property type="entry name" value="WD40"/>
    <property type="match status" value="3"/>
</dbReference>
<feature type="repeat" description="WD" evidence="3">
    <location>
        <begin position="307"/>
        <end position="343"/>
    </location>
</feature>
<sequence length="343" mass="37681">MSSLTLEASSPLPPPLSPQPGPLWSLALHPSNTSLTIVGSSPTHGYRFHVYTFPDLSPLPTGDDDHDLGFDKRTLRCCIYDPTSSLTSTTLALGSFSGSISILHSSSLSSFSLTQTLQGQESEIKSLSYTPSADILASSSRDKTLWLWDTQTYEPLSILSSHTGDVKSCLFLTPLKIASCGYDGLLKIWEEDEDGDWSQTQNLEPEKGEELGDDTLWCIGGMGSSYRIFVGNGKGEVIVYQDENGRYEEIGRIEGNNEECYEVNLPSVKAGHCGILRTGGMGFEVFREKSSFGQIDGEKFRKDCEVKYAHDGEVNCVKWCRGGERVVSVGDDGRVRVWKYDIG</sequence>
<feature type="repeat" description="WD" evidence="3">
    <location>
        <begin position="117"/>
        <end position="158"/>
    </location>
</feature>
<name>A0A9W7FBU7_9STRA</name>
<evidence type="ECO:0000256" key="1">
    <source>
        <dbReference type="ARBA" id="ARBA00022574"/>
    </source>
</evidence>
<dbReference type="GO" id="GO:0097361">
    <property type="term" value="C:cytosolic [4Fe-4S] assembly targeting complex"/>
    <property type="evidence" value="ECO:0007669"/>
    <property type="project" value="TreeGrafter"/>
</dbReference>
<keyword evidence="1 3" id="KW-0853">WD repeat</keyword>
<dbReference type="InterPro" id="IPR036322">
    <property type="entry name" value="WD40_repeat_dom_sf"/>
</dbReference>
<keyword evidence="2" id="KW-0677">Repeat</keyword>
<dbReference type="PANTHER" id="PTHR19920:SF0">
    <property type="entry name" value="CYTOSOLIC IRON-SULFUR PROTEIN ASSEMBLY PROTEIN CIAO1-RELATED"/>
    <property type="match status" value="1"/>
</dbReference>
<dbReference type="InterPro" id="IPR001680">
    <property type="entry name" value="WD40_rpt"/>
</dbReference>
<dbReference type="PANTHER" id="PTHR19920">
    <property type="entry name" value="WD40 PROTEIN CIAO1"/>
    <property type="match status" value="1"/>
</dbReference>
<dbReference type="OrthoDB" id="284782at2759"/>
<dbReference type="SMART" id="SM00320">
    <property type="entry name" value="WD40"/>
    <property type="match status" value="3"/>
</dbReference>
<organism evidence="4 5">
    <name type="scientific">Triparma laevis f. longispina</name>
    <dbReference type="NCBI Taxonomy" id="1714387"/>
    <lineage>
        <taxon>Eukaryota</taxon>
        <taxon>Sar</taxon>
        <taxon>Stramenopiles</taxon>
        <taxon>Ochrophyta</taxon>
        <taxon>Bolidophyceae</taxon>
        <taxon>Parmales</taxon>
        <taxon>Triparmaceae</taxon>
        <taxon>Triparma</taxon>
    </lineage>
</organism>
<gene>
    <name evidence="4" type="ORF">TrLO_g2048</name>
</gene>
<proteinExistence type="predicted"/>
<dbReference type="InterPro" id="IPR015943">
    <property type="entry name" value="WD40/YVTN_repeat-like_dom_sf"/>
</dbReference>
<dbReference type="PROSITE" id="PS00678">
    <property type="entry name" value="WD_REPEATS_1"/>
    <property type="match status" value="1"/>
</dbReference>
<reference evidence="5" key="1">
    <citation type="journal article" date="2023" name="Commun. Biol.">
        <title>Genome analysis of Parmales, the sister group of diatoms, reveals the evolutionary specialization of diatoms from phago-mixotrophs to photoautotrophs.</title>
        <authorList>
            <person name="Ban H."/>
            <person name="Sato S."/>
            <person name="Yoshikawa S."/>
            <person name="Yamada K."/>
            <person name="Nakamura Y."/>
            <person name="Ichinomiya M."/>
            <person name="Sato N."/>
            <person name="Blanc-Mathieu R."/>
            <person name="Endo H."/>
            <person name="Kuwata A."/>
            <person name="Ogata H."/>
        </authorList>
    </citation>
    <scope>NUCLEOTIDE SEQUENCE [LARGE SCALE GENOMIC DNA]</scope>
    <source>
        <strain evidence="5">NIES 3700</strain>
    </source>
</reference>
<dbReference type="Proteomes" id="UP001165122">
    <property type="component" value="Unassembled WGS sequence"/>
</dbReference>
<dbReference type="Gene3D" id="2.130.10.10">
    <property type="entry name" value="YVTN repeat-like/Quinoprotein amine dehydrogenase"/>
    <property type="match status" value="1"/>
</dbReference>
<evidence type="ECO:0000256" key="3">
    <source>
        <dbReference type="PROSITE-ProRule" id="PRU00221"/>
    </source>
</evidence>
<dbReference type="AlphaFoldDB" id="A0A9W7FBU7"/>
<evidence type="ECO:0000256" key="2">
    <source>
        <dbReference type="ARBA" id="ARBA00022737"/>
    </source>
</evidence>
<dbReference type="InterPro" id="IPR019775">
    <property type="entry name" value="WD40_repeat_CS"/>
</dbReference>
<evidence type="ECO:0000313" key="4">
    <source>
        <dbReference type="EMBL" id="GMI09278.1"/>
    </source>
</evidence>
<dbReference type="SUPFAM" id="SSF50978">
    <property type="entry name" value="WD40 repeat-like"/>
    <property type="match status" value="1"/>
</dbReference>
<dbReference type="EMBL" id="BRXW01000135">
    <property type="protein sequence ID" value="GMI09278.1"/>
    <property type="molecule type" value="Genomic_DNA"/>
</dbReference>
<comment type="caution">
    <text evidence="4">The sequence shown here is derived from an EMBL/GenBank/DDBJ whole genome shotgun (WGS) entry which is preliminary data.</text>
</comment>